<gene>
    <name evidence="8" type="primary">LOC100845399</name>
    <name evidence="7" type="ORF">BRADI_3g14917v3</name>
</gene>
<dbReference type="KEGG" id="bdi:100845399"/>
<evidence type="ECO:0000313" key="8">
    <source>
        <dbReference type="EnsemblPlants" id="PNT66621"/>
    </source>
</evidence>
<dbReference type="Pfam" id="PF00931">
    <property type="entry name" value="NB-ARC"/>
    <property type="match status" value="1"/>
</dbReference>
<dbReference type="PANTHER" id="PTHR36766">
    <property type="entry name" value="PLANT BROAD-SPECTRUM MILDEW RESISTANCE PROTEIN RPW8"/>
    <property type="match status" value="1"/>
</dbReference>
<dbReference type="GO" id="GO:0002758">
    <property type="term" value="P:innate immune response-activating signaling pathway"/>
    <property type="evidence" value="ECO:0007669"/>
    <property type="project" value="UniProtKB-ARBA"/>
</dbReference>
<accession>I1I0W7</accession>
<keyword evidence="1" id="KW-0433">Leucine-rich repeat</keyword>
<dbReference type="InterPro" id="IPR002182">
    <property type="entry name" value="NB-ARC"/>
</dbReference>
<dbReference type="GO" id="GO:0098542">
    <property type="term" value="P:defense response to other organism"/>
    <property type="evidence" value="ECO:0000318"/>
    <property type="project" value="GO_Central"/>
</dbReference>
<dbReference type="PANTHER" id="PTHR36766:SF73">
    <property type="entry name" value="NB-ARC DOMAIN-CONTAINING PROTEIN"/>
    <property type="match status" value="1"/>
</dbReference>
<dbReference type="Gene3D" id="3.40.50.300">
    <property type="entry name" value="P-loop containing nucleotide triphosphate hydrolases"/>
    <property type="match status" value="1"/>
</dbReference>
<feature type="domain" description="Disease resistance protein winged helix" evidence="5">
    <location>
        <begin position="444"/>
        <end position="522"/>
    </location>
</feature>
<dbReference type="InterPro" id="IPR027417">
    <property type="entry name" value="P-loop_NTPase"/>
</dbReference>
<dbReference type="GO" id="GO:0009626">
    <property type="term" value="P:plant-type hypersensitive response"/>
    <property type="evidence" value="ECO:0007669"/>
    <property type="project" value="UniProtKB-ARBA"/>
</dbReference>
<dbReference type="Gramene" id="KQJ95054">
    <property type="protein sequence ID" value="KQJ95054"/>
    <property type="gene ID" value="BRADI_3g14917v3"/>
</dbReference>
<evidence type="ECO:0000259" key="5">
    <source>
        <dbReference type="Pfam" id="PF23559"/>
    </source>
</evidence>
<dbReference type="OrthoDB" id="603156at2759"/>
<dbReference type="SUPFAM" id="SSF52540">
    <property type="entry name" value="P-loop containing nucleoside triphosphate hydrolases"/>
    <property type="match status" value="1"/>
</dbReference>
<keyword evidence="2" id="KW-0677">Repeat</keyword>
<feature type="domain" description="R13L1/DRL21-like LRR repeat region" evidence="6">
    <location>
        <begin position="719"/>
        <end position="846"/>
    </location>
</feature>
<feature type="domain" description="NB-ARC" evidence="4">
    <location>
        <begin position="193"/>
        <end position="357"/>
    </location>
</feature>
<dbReference type="ExpressionAtlas" id="I1I0W7">
    <property type="expression patterns" value="baseline"/>
</dbReference>
<dbReference type="Proteomes" id="UP000008810">
    <property type="component" value="Chromosome 3"/>
</dbReference>
<dbReference type="InterPro" id="IPR032675">
    <property type="entry name" value="LRR_dom_sf"/>
</dbReference>
<dbReference type="SUPFAM" id="SSF52058">
    <property type="entry name" value="L domain-like"/>
    <property type="match status" value="2"/>
</dbReference>
<keyword evidence="9" id="KW-1185">Reference proteome</keyword>
<dbReference type="RefSeq" id="XP_014757110.1">
    <property type="nucleotide sequence ID" value="XM_014901624.2"/>
</dbReference>
<dbReference type="InterPro" id="IPR036388">
    <property type="entry name" value="WH-like_DNA-bd_sf"/>
</dbReference>
<dbReference type="STRING" id="15368.I1I0W7"/>
<sequence>MAMVASCSATADFRELEKEEPCEVVRLGKAVGELESEIARIKLLLGAARTSKVNNEQLAPCLRELKQLQLDGEDALDELHYYRLKHQIERGNFSALFCTLSSDLQRSDELIHQHIADALCVPHEEMQGIAYTVEGIVRQARHITVPVYQALKLDKLESIVMFNQGLNAIASSRLTGSYLPEQKVHGRDTETDHIIELMTNEMFDGLKVLSIVGNGGLGKTTLAQAVFKDSRIRSHFELQMWICVSDNFDPVRIIHEMLDYFSEDRHKGITNFNKLQEILEENLESKRFLLVLDDVWDIADKWHKLLAPLDCNQAAGSFILVTTRNLSVAQAIDSVDLIRLDALRESDFWLLFKSYACGDEKYHMHRRLEAIGREIAKKLKGYPLAAKTVGALLRKNLTAQHWNRVLRDEEWKSLQNSNGIMPALKLSYDRLPCHLQECFFYCSLFPKGYKFDEAELVQMWISQGFVCTRKPSKRMEETGSEYLADLVNYGFFQYERNVMHYSDTTNGYDGYYVMHDLMHDLACLVSANECVTLDVSEPKEILPGTRHLSIICYSYSCDDPLLVEKIEKILYKVRSVRKLRTLILIGICKGCYLRFFQSIFGEAQRLRLVLLKYVNHCHDGTCADLSASVCNFLNPHHLRYLNLGVPNIGAKPQDMSKYYNLEVLGIGDMVDSSKLSNLVNLRHLIADEKVHSAIAGVGKMTSLQELQNFKVQKTAGFDIAQIKFMNELALLRISQLENVESGKEARQAMLINKTHLNTLSLSWGDSCILNGLSAQAADVLEALQPHQNLKHLQIIGYMGLTSPSWLARNPTVDSLQTLHLQNCREWILFPSMDMLSSLKKLKLVKMLNATEVCIPSLEVLVLNQMPKLEICTSFCTTELASSLRVLVIKSCHSLKDLTLFWDYHNLEVEQSIRFPSLSELTVMDCPRLVWSFPPNRGYPNEVKEMGSFPSLFKLTIYDCPNVTVACPIVNIPYVSIKGSSQALEIYKSDAELELSSAELQMLDDKILAFCNRKHRTIRIRNCPRLISVSFEAFSQLTSLSEMIIEDCPNFLQEHVMSDADNECDAATKRFVLPCLDCLDIRRCGISGKWISQMLSHAHSMFGLHLAHCPNVKLLLIICPLEEEESWSLASSSGLLDAAAVTPEECVFKFPTGVCSSLRSLHISNCPDLLLGQRHGGFAAFKSLQVLEIRRCPRLVSSIFQEQNSHHRLPLSLEELDIDHLPAEVFLGDDDMSSLRTLAIWDSPKLKSLQLHSSCAMSEVPTSRETKWKSSLGSNHVRVGRHLERVEREEEAGLQSLQALTFGNCPNLLHVPVDLHSLPCLEDLTIIDCPAISRLPEKGLPASLQLLWIYKCSEQLNEQCRMAVTEKLEVDIDGNYVNRLQT</sequence>
<dbReference type="InterPro" id="IPR058922">
    <property type="entry name" value="WHD_DRP"/>
</dbReference>
<keyword evidence="3" id="KW-0611">Plant defense</keyword>
<reference evidence="7 8" key="1">
    <citation type="journal article" date="2010" name="Nature">
        <title>Genome sequencing and analysis of the model grass Brachypodium distachyon.</title>
        <authorList>
            <consortium name="International Brachypodium Initiative"/>
        </authorList>
    </citation>
    <scope>NUCLEOTIDE SEQUENCE [LARGE SCALE GENOMIC DNA]</scope>
    <source>
        <strain evidence="7">Bd21</strain>
        <strain evidence="8">cv. Bd21</strain>
    </source>
</reference>
<organism evidence="8">
    <name type="scientific">Brachypodium distachyon</name>
    <name type="common">Purple false brome</name>
    <name type="synonym">Trachynia distachya</name>
    <dbReference type="NCBI Taxonomy" id="15368"/>
    <lineage>
        <taxon>Eukaryota</taxon>
        <taxon>Viridiplantae</taxon>
        <taxon>Streptophyta</taxon>
        <taxon>Embryophyta</taxon>
        <taxon>Tracheophyta</taxon>
        <taxon>Spermatophyta</taxon>
        <taxon>Magnoliopsida</taxon>
        <taxon>Liliopsida</taxon>
        <taxon>Poales</taxon>
        <taxon>Poaceae</taxon>
        <taxon>BOP clade</taxon>
        <taxon>Pooideae</taxon>
        <taxon>Stipodae</taxon>
        <taxon>Brachypodieae</taxon>
        <taxon>Brachypodium</taxon>
    </lineage>
</organism>
<dbReference type="Pfam" id="PF23559">
    <property type="entry name" value="WHD_DRP"/>
    <property type="match status" value="1"/>
</dbReference>
<protein>
    <recommendedName>
        <fullName evidence="10">NB-ARC domain-containing protein</fullName>
    </recommendedName>
</protein>
<evidence type="ECO:0000313" key="9">
    <source>
        <dbReference type="Proteomes" id="UP000008810"/>
    </source>
</evidence>
<proteinExistence type="predicted"/>
<name>I1I0W7_BRADI</name>
<dbReference type="FunFam" id="1.10.10.10:FF:000322">
    <property type="entry name" value="Probable disease resistance protein At1g63360"/>
    <property type="match status" value="1"/>
</dbReference>
<reference evidence="8" key="3">
    <citation type="submission" date="2018-08" db="UniProtKB">
        <authorList>
            <consortium name="EnsemblPlants"/>
        </authorList>
    </citation>
    <scope>IDENTIFICATION</scope>
    <source>
        <strain evidence="8">cv. Bd21</strain>
    </source>
</reference>
<dbReference type="EMBL" id="CM000882">
    <property type="protein sequence ID" value="PNT66621.1"/>
    <property type="molecule type" value="Genomic_DNA"/>
</dbReference>
<evidence type="ECO:0000259" key="4">
    <source>
        <dbReference type="Pfam" id="PF00931"/>
    </source>
</evidence>
<evidence type="ECO:0000259" key="6">
    <source>
        <dbReference type="Pfam" id="PF25019"/>
    </source>
</evidence>
<dbReference type="OMA" id="RWLTIES"/>
<dbReference type="eggNOG" id="KOG4658">
    <property type="taxonomic scope" value="Eukaryota"/>
</dbReference>
<dbReference type="Gene3D" id="1.10.10.10">
    <property type="entry name" value="Winged helix-like DNA-binding domain superfamily/Winged helix DNA-binding domain"/>
    <property type="match status" value="1"/>
</dbReference>
<dbReference type="HOGENOM" id="CLU_000837_8_4_1"/>
<evidence type="ECO:0008006" key="10">
    <source>
        <dbReference type="Google" id="ProtNLM"/>
    </source>
</evidence>
<dbReference type="GeneID" id="100845399"/>
<dbReference type="EMBL" id="CM000882">
    <property type="protein sequence ID" value="KQJ95054.1"/>
    <property type="molecule type" value="Genomic_DNA"/>
</dbReference>
<dbReference type="PRINTS" id="PR00364">
    <property type="entry name" value="DISEASERSIST"/>
</dbReference>
<dbReference type="Gramene" id="PNT66621">
    <property type="protein sequence ID" value="PNT66621"/>
    <property type="gene ID" value="BRADI_3g14917v3"/>
</dbReference>
<dbReference type="GO" id="GO:0042742">
    <property type="term" value="P:defense response to bacterium"/>
    <property type="evidence" value="ECO:0007669"/>
    <property type="project" value="UniProtKB-ARBA"/>
</dbReference>
<dbReference type="EnsemblPlants" id="KQJ95054">
    <property type="protein sequence ID" value="KQJ95054"/>
    <property type="gene ID" value="BRADI_3g14917v3"/>
</dbReference>
<dbReference type="EnsemblPlants" id="PNT66621">
    <property type="protein sequence ID" value="PNT66621"/>
    <property type="gene ID" value="BRADI_3g14917v3"/>
</dbReference>
<evidence type="ECO:0000313" key="7">
    <source>
        <dbReference type="EMBL" id="KQJ95054.1"/>
    </source>
</evidence>
<evidence type="ECO:0000256" key="3">
    <source>
        <dbReference type="ARBA" id="ARBA00022821"/>
    </source>
</evidence>
<dbReference type="Pfam" id="PF25019">
    <property type="entry name" value="LRR_R13L1-DRL21"/>
    <property type="match status" value="1"/>
</dbReference>
<dbReference type="InterPro" id="IPR056789">
    <property type="entry name" value="LRR_R13L1-DRL21"/>
</dbReference>
<dbReference type="GO" id="GO:0043531">
    <property type="term" value="F:ADP binding"/>
    <property type="evidence" value="ECO:0007669"/>
    <property type="project" value="InterPro"/>
</dbReference>
<evidence type="ECO:0000256" key="1">
    <source>
        <dbReference type="ARBA" id="ARBA00022614"/>
    </source>
</evidence>
<dbReference type="Gene3D" id="3.80.10.10">
    <property type="entry name" value="Ribonuclease Inhibitor"/>
    <property type="match status" value="3"/>
</dbReference>
<evidence type="ECO:0000256" key="2">
    <source>
        <dbReference type="ARBA" id="ARBA00022737"/>
    </source>
</evidence>
<reference evidence="7" key="2">
    <citation type="submission" date="2017-06" db="EMBL/GenBank/DDBJ databases">
        <title>WGS assembly of Brachypodium distachyon.</title>
        <authorList>
            <consortium name="The International Brachypodium Initiative"/>
            <person name="Lucas S."/>
            <person name="Harmon-Smith M."/>
            <person name="Lail K."/>
            <person name="Tice H."/>
            <person name="Grimwood J."/>
            <person name="Bruce D."/>
            <person name="Barry K."/>
            <person name="Shu S."/>
            <person name="Lindquist E."/>
            <person name="Wang M."/>
            <person name="Pitluck S."/>
            <person name="Vogel J.P."/>
            <person name="Garvin D.F."/>
            <person name="Mockler T.C."/>
            <person name="Schmutz J."/>
            <person name="Rokhsar D."/>
            <person name="Bevan M.W."/>
        </authorList>
    </citation>
    <scope>NUCLEOTIDE SEQUENCE</scope>
    <source>
        <strain evidence="7">Bd21</strain>
    </source>
</reference>